<accession>A0A4R6VUM2</accession>
<evidence type="ECO:0000313" key="2">
    <source>
        <dbReference type="Proteomes" id="UP000295391"/>
    </source>
</evidence>
<dbReference type="AlphaFoldDB" id="A0A4R6VUM2"/>
<evidence type="ECO:0000313" key="1">
    <source>
        <dbReference type="EMBL" id="TDQ67191.1"/>
    </source>
</evidence>
<dbReference type="SUPFAM" id="SSF159709">
    <property type="entry name" value="PhnH-like"/>
    <property type="match status" value="1"/>
</dbReference>
<proteinExistence type="predicted"/>
<gene>
    <name evidence="1" type="ORF">ATL17_1198</name>
</gene>
<dbReference type="NCBIfam" id="TIGR03292">
    <property type="entry name" value="PhnH_redo"/>
    <property type="match status" value="1"/>
</dbReference>
<dbReference type="GO" id="GO:0019634">
    <property type="term" value="P:organic phosphonate metabolic process"/>
    <property type="evidence" value="ECO:0007669"/>
    <property type="project" value="InterPro"/>
</dbReference>
<dbReference type="Gene3D" id="3.40.50.11310">
    <property type="entry name" value="Bacterial phosphonate metabolism protein PhnH"/>
    <property type="match status" value="1"/>
</dbReference>
<protein>
    <submittedName>
        <fullName evidence="1">Alpha-D-ribose 1-methylphosphonate 5-triphosphate synthase subunit PhnH</fullName>
    </submittedName>
</protein>
<dbReference type="RefSeq" id="WP_133571827.1">
    <property type="nucleotide sequence ID" value="NZ_SNYR01000001.1"/>
</dbReference>
<comment type="caution">
    <text evidence="1">The sequence shown here is derived from an EMBL/GenBank/DDBJ whole genome shotgun (WGS) entry which is preliminary data.</text>
</comment>
<dbReference type="Proteomes" id="UP000295391">
    <property type="component" value="Unassembled WGS sequence"/>
</dbReference>
<keyword evidence="2" id="KW-1185">Reference proteome</keyword>
<dbReference type="InterPro" id="IPR008772">
    <property type="entry name" value="Phosphonate_metab_PhnH"/>
</dbReference>
<dbReference type="OrthoDB" id="7947094at2"/>
<reference evidence="1 2" key="1">
    <citation type="submission" date="2019-03" db="EMBL/GenBank/DDBJ databases">
        <title>Genomic Encyclopedia of Type Strains, Phase III (KMG-III): the genomes of soil and plant-associated and newly described type strains.</title>
        <authorList>
            <person name="Whitman W."/>
        </authorList>
    </citation>
    <scope>NUCLEOTIDE SEQUENCE [LARGE SCALE GENOMIC DNA]</scope>
    <source>
        <strain evidence="1 2">CGMCC 1.7002</strain>
    </source>
</reference>
<sequence>MAAPQRNHEEAFANAAFDAMLSATARPGQIETLPDSDFGPVVAALIDRECTFFASDEVLIQQLSETGARFTSIGEADFVFCRASELSALLPKVKIGSDLYPDDGATLIVSARLAKGDKLRLSGPGIKRHKDVAIAGIERAVWDHRARQIRYPTGFDMLIVDGAQLMALPRSTKVEVL</sequence>
<dbReference type="EMBL" id="SNYR01000001">
    <property type="protein sequence ID" value="TDQ67191.1"/>
    <property type="molecule type" value="Genomic_DNA"/>
</dbReference>
<dbReference type="Pfam" id="PF05845">
    <property type="entry name" value="PhnH"/>
    <property type="match status" value="1"/>
</dbReference>
<name>A0A4R6VUM2_9HYPH</name>
<organism evidence="1 2">
    <name type="scientific">Maritalea mobilis</name>
    <dbReference type="NCBI Taxonomy" id="483324"/>
    <lineage>
        <taxon>Bacteria</taxon>
        <taxon>Pseudomonadati</taxon>
        <taxon>Pseudomonadota</taxon>
        <taxon>Alphaproteobacteria</taxon>
        <taxon>Hyphomicrobiales</taxon>
        <taxon>Devosiaceae</taxon>
        <taxon>Maritalea</taxon>
    </lineage>
</organism>
<dbReference type="InterPro" id="IPR038058">
    <property type="entry name" value="PhnH-like_sp"/>
</dbReference>